<dbReference type="Proteomes" id="UP000471199">
    <property type="component" value="Unassembled WGS sequence"/>
</dbReference>
<dbReference type="RefSeq" id="WP_000020361.1">
    <property type="nucleotide sequence ID" value="NC_021670.1"/>
</dbReference>
<evidence type="ECO:0000313" key="11">
    <source>
        <dbReference type="EMBL" id="CAC8234807.1"/>
    </source>
</evidence>
<dbReference type="CDD" id="cd00885">
    <property type="entry name" value="cinA"/>
    <property type="match status" value="1"/>
</dbReference>
<reference evidence="3 20" key="4">
    <citation type="submission" date="2017-09" db="EMBL/GenBank/DDBJ databases">
        <title>A single nucleotide polymorphism in the Staphylococcus aureus virulence regulator SaeR abolishes pathogenesis.</title>
        <authorList>
            <person name="Copin R.J."/>
            <person name="Sause W."/>
            <person name="Shopsin B."/>
            <person name="Torres V.J."/>
        </authorList>
    </citation>
    <scope>NUCLEOTIDE SEQUENCE [LARGE SCALE GENOMIC DNA]</scope>
    <source>
        <strain evidence="20">Newman</strain>
        <strain evidence="3">Newman_D2C</strain>
    </source>
</reference>
<evidence type="ECO:0000313" key="21">
    <source>
        <dbReference type="Proteomes" id="UP000442696"/>
    </source>
</evidence>
<dbReference type="Proteomes" id="UP000442782">
    <property type="component" value="Unassembled WGS sequence"/>
</dbReference>
<dbReference type="AlphaFoldDB" id="A0A0D6HQA2"/>
<dbReference type="Proteomes" id="UP000507112">
    <property type="component" value="Unassembled WGS sequence"/>
</dbReference>
<evidence type="ECO:0000313" key="10">
    <source>
        <dbReference type="EMBL" id="CAC5797673.1"/>
    </source>
</evidence>
<evidence type="ECO:0000313" key="19">
    <source>
        <dbReference type="EMBL" id="NUY11319.1"/>
    </source>
</evidence>
<evidence type="ECO:0000313" key="32">
    <source>
        <dbReference type="Proteomes" id="UP000547874"/>
    </source>
</evidence>
<dbReference type="OMA" id="EMQPMAK"/>
<dbReference type="EMBL" id="CAIIGD010000013">
    <property type="protein sequence ID" value="CAC8234807.1"/>
    <property type="molecule type" value="Genomic_DNA"/>
</dbReference>
<evidence type="ECO:0000313" key="12">
    <source>
        <dbReference type="EMBL" id="KMR36579.1"/>
    </source>
</evidence>
<evidence type="ECO:0000313" key="3">
    <source>
        <dbReference type="EMBL" id="ATC71379.1"/>
    </source>
</evidence>
<evidence type="ECO:0000313" key="8">
    <source>
        <dbReference type="EMBL" id="CAA6091565.1"/>
    </source>
</evidence>
<dbReference type="Proteomes" id="UP000505390">
    <property type="component" value="Unassembled WGS sequence"/>
</dbReference>
<dbReference type="NCBIfam" id="TIGR00177">
    <property type="entry name" value="molyb_syn"/>
    <property type="match status" value="1"/>
</dbReference>
<dbReference type="InterPro" id="IPR050101">
    <property type="entry name" value="CinA"/>
</dbReference>
<dbReference type="SUPFAM" id="SSF53218">
    <property type="entry name" value="Molybdenum cofactor biosynthesis proteins"/>
    <property type="match status" value="1"/>
</dbReference>
<evidence type="ECO:0000256" key="1">
    <source>
        <dbReference type="HAMAP-Rule" id="MF_00226"/>
    </source>
</evidence>
<dbReference type="Proteomes" id="UP000547874">
    <property type="component" value="Unassembled WGS sequence"/>
</dbReference>
<reference evidence="21 22" key="6">
    <citation type="submission" date="2019-12" db="EMBL/GenBank/DDBJ databases">
        <authorList>
            <consortium name="Pathogen Informatics"/>
        </authorList>
    </citation>
    <scope>NUCLEOTIDE SEQUENCE [LARGE SCALE GENOMIC DNA]</scope>
    <source>
        <strain evidence="11 31">MOS105</strain>
        <strain evidence="4 24">S040_N01_C01</strain>
        <strain evidence="5 22">S087_N01_C01</strain>
        <strain evidence="10 30">SG160</strain>
        <strain evidence="8 26">T012_N10_C04</strain>
        <strain evidence="6 21">T012_N16_C08</strain>
        <strain evidence="7 23">T065_N03_C06</strain>
        <strain evidence="9 25">T197_A02_C01</strain>
    </source>
</reference>
<evidence type="ECO:0000313" key="9">
    <source>
        <dbReference type="EMBL" id="CAA6357675.1"/>
    </source>
</evidence>
<evidence type="ECO:0000313" key="27">
    <source>
        <dbReference type="Proteomes" id="UP000466646"/>
    </source>
</evidence>
<dbReference type="EMBL" id="CACURZ010000008">
    <property type="protein sequence ID" value="CAA6357675.1"/>
    <property type="molecule type" value="Genomic_DNA"/>
</dbReference>
<dbReference type="EMBL" id="LFVP01000002">
    <property type="protein sequence ID" value="KSA80700.1"/>
    <property type="molecule type" value="Genomic_DNA"/>
</dbReference>
<evidence type="ECO:0000313" key="17">
    <source>
        <dbReference type="EMBL" id="MVM10552.1"/>
    </source>
</evidence>
<reference evidence="15" key="9">
    <citation type="journal article" date="2021" name="Front Med (Lausanne)">
        <title>The Prevalence and Determinants of Fusidic Acid Resistance Among Methicillin-Resistant Staphylococcus aureus Clinical Isolates in China.</title>
        <authorList>
            <person name="Zhao H."/>
            <person name="Wang X."/>
            <person name="Wang B."/>
            <person name="Xu Y."/>
            <person name="Rao L."/>
            <person name="Wan B."/>
            <person name="Guo Y."/>
            <person name="Wu X."/>
            <person name="Yu J."/>
            <person name="Chen L."/>
            <person name="Li M."/>
            <person name="Yu F."/>
        </authorList>
    </citation>
    <scope>NUCLEOTIDE SEQUENCE</scope>
    <source>
        <strain evidence="15">NC-4</strain>
    </source>
</reference>
<evidence type="ECO:0000313" key="16">
    <source>
        <dbReference type="EMBL" id="MVK34693.1"/>
    </source>
</evidence>
<dbReference type="EMBL" id="WPXC01000013">
    <property type="protein sequence ID" value="MVM10552.1"/>
    <property type="molecule type" value="Genomic_DNA"/>
</dbReference>
<evidence type="ECO:0000313" key="4">
    <source>
        <dbReference type="EMBL" id="CAA4075498.1"/>
    </source>
</evidence>
<dbReference type="InterPro" id="IPR001453">
    <property type="entry name" value="MoaB/Mog_dom"/>
</dbReference>
<evidence type="ECO:0000313" key="5">
    <source>
        <dbReference type="EMBL" id="CAA4126500.1"/>
    </source>
</evidence>
<dbReference type="Proteomes" id="UP001200271">
    <property type="component" value="Unassembled WGS sequence"/>
</dbReference>
<dbReference type="Proteomes" id="UP000478867">
    <property type="component" value="Unassembled WGS sequence"/>
</dbReference>
<dbReference type="EMBL" id="JAIUEN010000027">
    <property type="protein sequence ID" value="MCE3361658.1"/>
    <property type="molecule type" value="Genomic_DNA"/>
</dbReference>
<dbReference type="Proteomes" id="UP000217245">
    <property type="component" value="Chromosome"/>
</dbReference>
<dbReference type="PANTHER" id="PTHR13939:SF0">
    <property type="entry name" value="NMN AMIDOHYDROLASE-LIKE PROTEIN YFAY"/>
    <property type="match status" value="1"/>
</dbReference>
<dbReference type="InterPro" id="IPR008135">
    <property type="entry name" value="Competence-induced_CinA"/>
</dbReference>
<evidence type="ECO:0000313" key="20">
    <source>
        <dbReference type="Proteomes" id="UP000217245"/>
    </source>
</evidence>
<accession>A0A1E8WY60</accession>
<dbReference type="Proteomes" id="UP000443506">
    <property type="component" value="Unassembled WGS sequence"/>
</dbReference>
<name>A0A0D6HQA2_STAAU</name>
<comment type="similarity">
    <text evidence="1">Belongs to the CinA family.</text>
</comment>
<dbReference type="EMBL" id="CP023391">
    <property type="protein sequence ID" value="ATC71379.1"/>
    <property type="molecule type" value="Genomic_DNA"/>
</dbReference>
<evidence type="ECO:0000313" key="26">
    <source>
        <dbReference type="Proteomes" id="UP000459702"/>
    </source>
</evidence>
<sequence>MSIAIIAVGSELLLGQIANTNGQFLSKVFNEIGQNVLEHKVIGDNKKRLESSVRHALEKYDTVILTGGLGPTKDDLTKHTVAQIVGKDLVIDEPSLKYIESYFEEQGQEMTPNNKQQALVIEGSTVLTNHHGMAPGMMVNFENKQIILLPGPPKEMQPMVKNELLSHFINHNRIIHSELLRFAGIGESKVETILIDLIDKQTNPTIAPLAGSHEVYIRLTANADSKEQAQSLIQPVKQEILDRIGEYYYGSDDTLIEQAVIKKIHEPFVIYDGITNGALYHRLKEVDLNDVLKGMINHNENFVDINKPIEQQLKDAVQFVNKLFNVSSAIILLEYDGVVHIGYDNNFEFKTEQFKMSKSRNLLKNRSQNYALIRLLNWLRTTN</sequence>
<proteinExistence type="inferred from homology"/>
<evidence type="ECO:0000313" key="14">
    <source>
        <dbReference type="EMBL" id="KSA80700.1"/>
    </source>
</evidence>
<evidence type="ECO:0000313" key="7">
    <source>
        <dbReference type="EMBL" id="CAA4681661.1"/>
    </source>
</evidence>
<reference evidence="19 32" key="7">
    <citation type="journal article" date="2020" name="J. Antimicrob. Chemother.">
        <title>Detection of heterogeneous vancomycin intermediate resistance in MRSA isolates from Latin America.</title>
        <authorList>
            <person name="Castro B.E."/>
            <person name="Berrio M."/>
            <person name="Vargas M.L."/>
            <person name="Carvajal L.P."/>
            <person name="Millan L.V."/>
            <person name="Rios R."/>
            <person name="Hernandez A.K."/>
            <person name="Rincon S."/>
            <person name="Cubides P."/>
            <person name="Forero E."/>
            <person name="Dinh A."/>
            <person name="Seas C."/>
            <person name="Munita J.M."/>
            <person name="Arias C.A."/>
            <person name="Reyes J."/>
            <person name="Diaz L."/>
        </authorList>
    </citation>
    <scope>NUCLEOTIDE SEQUENCE [LARGE SCALE GENOMIC DNA]</scope>
    <source>
        <strain evidence="19 32">UE1097</strain>
    </source>
</reference>
<evidence type="ECO:0000313" key="30">
    <source>
        <dbReference type="Proteomes" id="UP000505390"/>
    </source>
</evidence>
<dbReference type="EMBL" id="CACTPI010000001">
    <property type="protein sequence ID" value="CAA4075498.1"/>
    <property type="molecule type" value="Genomic_DNA"/>
</dbReference>
<evidence type="ECO:0000313" key="24">
    <source>
        <dbReference type="Proteomes" id="UP000443708"/>
    </source>
</evidence>
<reference evidence="12" key="1">
    <citation type="journal article" date="2015" name="J. Infect. Dis.">
        <title>Parallel Epidemics of Community-Associated Methicillin-Resistant Staphylococcus aureus USA300 Infection in North and South America.</title>
        <authorList>
            <person name="Planet P.J."/>
            <person name="Diaz L."/>
            <person name="Kolokotronis S.O."/>
            <person name="Narechania A."/>
            <person name="Reyes J."/>
            <person name="Xing G."/>
            <person name="Rincon S."/>
            <person name="Smith H."/>
            <person name="Panesso D."/>
            <person name="Ryan C."/>
            <person name="Smith D.P."/>
            <person name="Guzman M."/>
            <person name="Zurita J."/>
            <person name="Sebra R."/>
            <person name="Deikus G."/>
            <person name="Nolan R.L."/>
            <person name="Tenover F.C."/>
            <person name="Weinstock G.M."/>
            <person name="Robinson D.A."/>
            <person name="Arias C.A."/>
        </authorList>
    </citation>
    <scope>NUCLEOTIDE SEQUENCE</scope>
    <source>
        <strain evidence="12">CA15</strain>
        <strain evidence="13">M121</strain>
    </source>
</reference>
<dbReference type="Gene3D" id="3.40.980.10">
    <property type="entry name" value="MoaB/Mog-like domain"/>
    <property type="match status" value="1"/>
</dbReference>
<dbReference type="Proteomes" id="UP000442696">
    <property type="component" value="Unassembled WGS sequence"/>
</dbReference>
<dbReference type="NCBIfam" id="TIGR00200">
    <property type="entry name" value="cinA_nterm"/>
    <property type="match status" value="1"/>
</dbReference>
<dbReference type="Proteomes" id="UP000466646">
    <property type="component" value="Unassembled WGS sequence"/>
</dbReference>
<dbReference type="InterPro" id="IPR041424">
    <property type="entry name" value="CinA_KH"/>
</dbReference>
<evidence type="ECO:0000313" key="28">
    <source>
        <dbReference type="Proteomes" id="UP000471199"/>
    </source>
</evidence>
<dbReference type="EMBL" id="CACTOE010000009">
    <property type="protein sequence ID" value="CAA4126500.1"/>
    <property type="molecule type" value="Genomic_DNA"/>
</dbReference>
<reference evidence="15" key="10">
    <citation type="submission" date="2023-08" db="EMBL/GenBank/DDBJ databases">
        <authorList>
            <person name="Zhao H."/>
            <person name="Wang X."/>
        </authorList>
    </citation>
    <scope>NUCLEOTIDE SEQUENCE</scope>
    <source>
        <strain evidence="15">NC-4</strain>
    </source>
</reference>
<dbReference type="PANTHER" id="PTHR13939">
    <property type="entry name" value="NICOTINAMIDE-NUCLEOTIDE AMIDOHYDROLASE PNCC"/>
    <property type="match status" value="1"/>
</dbReference>
<accession>A0A0D6HQA2</accession>
<dbReference type="EMBL" id="JAAFLG010000013">
    <property type="protein sequence ID" value="NDP56368.1"/>
    <property type="molecule type" value="Genomic_DNA"/>
</dbReference>
<dbReference type="EMBL" id="CAIGXB010000006">
    <property type="protein sequence ID" value="CAC5797673.1"/>
    <property type="molecule type" value="Genomic_DNA"/>
</dbReference>
<feature type="domain" description="MoaB/Mog" evidence="2">
    <location>
        <begin position="4"/>
        <end position="171"/>
    </location>
</feature>
<dbReference type="SMART" id="SM00852">
    <property type="entry name" value="MoCF_biosynth"/>
    <property type="match status" value="1"/>
</dbReference>
<organism evidence="17 29">
    <name type="scientific">Staphylococcus aureus</name>
    <dbReference type="NCBI Taxonomy" id="1280"/>
    <lineage>
        <taxon>Bacteria</taxon>
        <taxon>Bacillati</taxon>
        <taxon>Bacillota</taxon>
        <taxon>Bacilli</taxon>
        <taxon>Bacillales</taxon>
        <taxon>Staphylococcaceae</taxon>
        <taxon>Staphylococcus</taxon>
    </lineage>
</organism>
<dbReference type="Pfam" id="PF18146">
    <property type="entry name" value="CinA_KH"/>
    <property type="match status" value="1"/>
</dbReference>
<dbReference type="Proteomes" id="UP000052129">
    <property type="component" value="Unassembled WGS sequence"/>
</dbReference>
<dbReference type="Gene3D" id="3.30.70.2860">
    <property type="match status" value="1"/>
</dbReference>
<dbReference type="Proteomes" id="UP000459586">
    <property type="component" value="Unassembled WGS sequence"/>
</dbReference>
<reference evidence="28 29" key="5">
    <citation type="submission" date="2019-11" db="EMBL/GenBank/DDBJ databases">
        <title>Implementation of targeted gown and glove precautions to prevent Staphylococcus aureus acquisition in community-based nursing homes.</title>
        <authorList>
            <person name="Stine O.C."/>
        </authorList>
    </citation>
    <scope>NUCLEOTIDE SEQUENCE [LARGE SCALE GENOMIC DNA]</scope>
    <source>
        <strain evidence="17 29">S_1081.LBCF.DN</strain>
        <strain evidence="16 28">S_2062.LAUP.DI</strain>
    </source>
</reference>
<dbReference type="EMBL" id="CACTQT010000007">
    <property type="protein sequence ID" value="CAA4374651.1"/>
    <property type="molecule type" value="Genomic_DNA"/>
</dbReference>
<dbReference type="KEGG" id="saur:SABB_00222"/>
<evidence type="ECO:0000313" key="15">
    <source>
        <dbReference type="EMBL" id="MCE3361658.1"/>
    </source>
</evidence>
<evidence type="ECO:0000313" key="22">
    <source>
        <dbReference type="Proteomes" id="UP000442782"/>
    </source>
</evidence>
<dbReference type="SMR" id="A0A0D6HQA2"/>
<dbReference type="Proteomes" id="UP000459702">
    <property type="component" value="Unassembled WGS sequence"/>
</dbReference>
<dbReference type="EMBL" id="CACTWD010000007">
    <property type="protein sequence ID" value="CAA4681661.1"/>
    <property type="molecule type" value="Genomic_DNA"/>
</dbReference>
<dbReference type="EMBL" id="WPTS01000025">
    <property type="protein sequence ID" value="MVK34693.1"/>
    <property type="molecule type" value="Genomic_DNA"/>
</dbReference>
<dbReference type="HAMAP" id="MF_00226_B">
    <property type="entry name" value="CinA_B"/>
    <property type="match status" value="1"/>
</dbReference>
<reference evidence="14" key="2">
    <citation type="submission" date="2015-06" db="EMBL/GenBank/DDBJ databases">
        <authorList>
            <person name="Diene S.M."/>
            <person name="Von Dach E."/>
            <person name="Fankhauser C."/>
            <person name="Schrenzel J."/>
            <person name="Harbarth S."/>
            <person name="Francois P."/>
        </authorList>
    </citation>
    <scope>NUCLEOTIDE SEQUENCE</scope>
    <source>
        <strain evidence="14">MRSA_S26</strain>
    </source>
</reference>
<dbReference type="EMBL" id="JAANEC010000023">
    <property type="protein sequence ID" value="NUY11319.1"/>
    <property type="molecule type" value="Genomic_DNA"/>
</dbReference>
<dbReference type="PIRSF" id="PIRSF006728">
    <property type="entry name" value="CinA"/>
    <property type="match status" value="1"/>
</dbReference>
<evidence type="ECO:0000313" key="6">
    <source>
        <dbReference type="EMBL" id="CAA4374651.1"/>
    </source>
</evidence>
<reference evidence="14" key="3">
    <citation type="journal article" date="2016" name="J. Infect. Dis.">
        <title>Comparative Genomics of Community-Associated Methicillin-Resistant Staphylococcus aureus Shows the Emergence of Clone ST8-USA300 in Geneva, Switzerland.</title>
        <authorList>
            <person name="Von Dach E."/>
            <person name="Diene S.M."/>
            <person name="Fankhauser C."/>
            <person name="Schrenzel J."/>
            <person name="Harbarth S."/>
            <person name="Francois P."/>
        </authorList>
    </citation>
    <scope>NUCLEOTIDE SEQUENCE</scope>
    <source>
        <strain evidence="14">MRSA_S26</strain>
    </source>
</reference>
<evidence type="ECO:0000313" key="23">
    <source>
        <dbReference type="Proteomes" id="UP000443506"/>
    </source>
</evidence>
<protein>
    <recommendedName>
        <fullName evidence="1">Putative competence-damage inducible protein</fullName>
    </recommendedName>
</protein>
<dbReference type="Pfam" id="PF00994">
    <property type="entry name" value="MoCF_biosynth"/>
    <property type="match status" value="1"/>
</dbReference>
<evidence type="ECO:0000259" key="2">
    <source>
        <dbReference type="SMART" id="SM00852"/>
    </source>
</evidence>
<evidence type="ECO:0000313" key="29">
    <source>
        <dbReference type="Proteomes" id="UP000478867"/>
    </source>
</evidence>
<reference evidence="18 27" key="8">
    <citation type="submission" date="2020-01" db="EMBL/GenBank/DDBJ databases">
        <title>Analysis of Virulence and Antimicrobial Resistance Gene Carriage in Staphylococcus aureus Infections in Equids Using Whole Genome Sequencing.</title>
        <authorList>
            <person name="Little S.V."/>
            <person name="Hillhouse A.E."/>
            <person name="Cohen N.D."/>
            <person name="Lawhon S.D."/>
            <person name="Bryan L.K."/>
        </authorList>
    </citation>
    <scope>NUCLEOTIDE SEQUENCE [LARGE SCALE GENOMIC DNA]</scope>
    <source>
        <strain evidence="18 27">61-017</strain>
    </source>
</reference>
<dbReference type="EMBL" id="CACUNS010000008">
    <property type="protein sequence ID" value="CAA6091565.1"/>
    <property type="molecule type" value="Genomic_DNA"/>
</dbReference>
<dbReference type="EMBL" id="LALJ01000013">
    <property type="protein sequence ID" value="KMR36579.1"/>
    <property type="molecule type" value="Genomic_DNA"/>
</dbReference>
<evidence type="ECO:0000313" key="31">
    <source>
        <dbReference type="Proteomes" id="UP000507112"/>
    </source>
</evidence>
<evidence type="ECO:0000313" key="13">
    <source>
        <dbReference type="EMBL" id="KMR56936.1"/>
    </source>
</evidence>
<dbReference type="EMBL" id="LALQ01000035">
    <property type="protein sequence ID" value="KMR56936.1"/>
    <property type="molecule type" value="Genomic_DNA"/>
</dbReference>
<dbReference type="InterPro" id="IPR036425">
    <property type="entry name" value="MoaB/Mog-like_dom_sf"/>
</dbReference>
<evidence type="ECO:0000313" key="18">
    <source>
        <dbReference type="EMBL" id="NDP56368.1"/>
    </source>
</evidence>
<dbReference type="Proteomes" id="UP000443708">
    <property type="component" value="Unassembled WGS sequence"/>
</dbReference>
<gene>
    <name evidence="1 4" type="primary">cinA</name>
    <name evidence="14" type="ORF">ACR79_03045</name>
    <name evidence="3" type="ORF">CNH36_06840</name>
    <name evidence="13" type="ORF">EP54_08840</name>
    <name evidence="12" type="ORF">EQ90_07820</name>
    <name evidence="16" type="ORF">GO814_06025</name>
    <name evidence="17" type="ORF">GO942_07585</name>
    <name evidence="19" type="ORF">GQX37_01935</name>
    <name evidence="18" type="ORF">GZ130_07130</name>
    <name evidence="15" type="ORF">LB359_04710</name>
    <name evidence="5" type="ORF">SAMEA1029512_01564</name>
    <name evidence="4" type="ORF">SAMEA1029528_00137</name>
    <name evidence="6" type="ORF">SAMEA2078260_01463</name>
    <name evidence="8" type="ORF">SAMEA2078588_01672</name>
    <name evidence="9" type="ORF">SAMEA2080344_01632</name>
    <name evidence="7" type="ORF">SAMEA2081063_01311</name>
    <name evidence="10" type="ORF">SAMEA4008575_01800</name>
    <name evidence="11" type="ORF">SAMEA70146418_02603</name>
</gene>
<evidence type="ECO:0000313" key="25">
    <source>
        <dbReference type="Proteomes" id="UP000459586"/>
    </source>
</evidence>